<dbReference type="PROSITE" id="PS00870">
    <property type="entry name" value="CLPAB_1"/>
    <property type="match status" value="1"/>
</dbReference>
<dbReference type="SMART" id="SM00382">
    <property type="entry name" value="AAA"/>
    <property type="match status" value="2"/>
</dbReference>
<dbReference type="InterPro" id="IPR050130">
    <property type="entry name" value="ClpA_ClpB"/>
</dbReference>
<evidence type="ECO:0000256" key="10">
    <source>
        <dbReference type="SAM" id="SignalP"/>
    </source>
</evidence>
<dbReference type="SUPFAM" id="SSF52540">
    <property type="entry name" value="P-loop containing nucleoside triphosphate hydrolases"/>
    <property type="match status" value="2"/>
</dbReference>
<name>A0A6U4NMW4_HEMAN</name>
<dbReference type="Gene3D" id="1.10.8.60">
    <property type="match status" value="1"/>
</dbReference>
<dbReference type="InterPro" id="IPR028299">
    <property type="entry name" value="ClpA/B_CS2"/>
</dbReference>
<dbReference type="GO" id="GO:0016887">
    <property type="term" value="F:ATP hydrolysis activity"/>
    <property type="evidence" value="ECO:0007669"/>
    <property type="project" value="InterPro"/>
</dbReference>
<dbReference type="FunFam" id="3.40.50.300:FF:000025">
    <property type="entry name" value="ATP-dependent Clp protease subunit"/>
    <property type="match status" value="1"/>
</dbReference>
<feature type="region of interest" description="Disordered" evidence="9">
    <location>
        <begin position="75"/>
        <end position="102"/>
    </location>
</feature>
<dbReference type="Pfam" id="PF17871">
    <property type="entry name" value="AAA_lid_9"/>
    <property type="match status" value="1"/>
</dbReference>
<reference evidence="12" key="1">
    <citation type="submission" date="2021-01" db="EMBL/GenBank/DDBJ databases">
        <authorList>
            <person name="Corre E."/>
            <person name="Pelletier E."/>
            <person name="Niang G."/>
            <person name="Scheremetjew M."/>
            <person name="Finn R."/>
            <person name="Kale V."/>
            <person name="Holt S."/>
            <person name="Cochrane G."/>
            <person name="Meng A."/>
            <person name="Brown T."/>
            <person name="Cohen L."/>
        </authorList>
    </citation>
    <scope>NUCLEOTIDE SEQUENCE</scope>
    <source>
        <strain evidence="12">CCMP441</strain>
    </source>
</reference>
<dbReference type="InterPro" id="IPR004176">
    <property type="entry name" value="Clp_R_N"/>
</dbReference>
<dbReference type="GO" id="GO:0005524">
    <property type="term" value="F:ATP binding"/>
    <property type="evidence" value="ECO:0007669"/>
    <property type="project" value="UniProtKB-KW"/>
</dbReference>
<dbReference type="FunFam" id="3.40.50.300:FF:000120">
    <property type="entry name" value="ATP-dependent chaperone ClpB"/>
    <property type="match status" value="1"/>
</dbReference>
<dbReference type="PANTHER" id="PTHR11638">
    <property type="entry name" value="ATP-DEPENDENT CLP PROTEASE"/>
    <property type="match status" value="1"/>
</dbReference>
<feature type="chain" id="PRO_5030160381" description="Clp R domain-containing protein" evidence="10">
    <location>
        <begin position="33"/>
        <end position="1005"/>
    </location>
</feature>
<keyword evidence="3 7" id="KW-0547">Nucleotide-binding</keyword>
<evidence type="ECO:0000256" key="9">
    <source>
        <dbReference type="SAM" id="MobiDB-lite"/>
    </source>
</evidence>
<dbReference type="GO" id="GO:0042026">
    <property type="term" value="P:protein refolding"/>
    <property type="evidence" value="ECO:0007669"/>
    <property type="project" value="InterPro"/>
</dbReference>
<dbReference type="PANTHER" id="PTHR11638:SF18">
    <property type="entry name" value="HEAT SHOCK PROTEIN 104"/>
    <property type="match status" value="1"/>
</dbReference>
<sequence length="1005" mass="111102">MNGFMLRRQSLRVASAILLLTLLSPLAPSAEAFAPPWIAPSSNPSRIRSSPHASLLPIFGPSLRPSLVALRLPHSLPNRRTGRASPTHPATRLSMSSGPGVGGDGSIDGETYTERAFEALQRLAPAAERFSQQFIEAELLLYSLLQDETCQRILSKAAGKGAFSSMMSRLVQDVESYISKQPKVAGAGAKAMGTSLREVLTEAKAQQRSMQDDFTSVEHLLVAVCKNRRLAQMGVMEKYGLSPLGVEEAMREVRGNQKVTTRTPEGTYEALAKYGRDLTEEARSGKLDPVIGRDEEIRRTIQILSRRTKNNPVLIGEPGVGKTAIAEGLAQRIASGDVPSSLEGRKLFSLDMGALVAGAKYRGEFEERLKAVIKEVTDAEGQIIMFIDEIHTVVGAGATEGSMDASNLLKPLLARGQLRCIGATTLDEHRKYIEKDPALERRFQQVLVDAPSVEDTISILRGLKERYEVHHGVRIQDSALVASAVLSDRYIADRFLPDKAIDLMDESAAKLRVEMTSKPESVDRMDRKVMKLEMERLSLAKDDNKAARQRLETIDRDIAKLKEEQQVLLEQWQMERDSVGTVQAVKEELERCKLDIDKAEKTYDLNKAAELRYMTLPALQKKLADTESSIESSERKLLQDEVTEGDIAATVSSWTKIPVSKLQSSEREKLLLLEDELSQEVVGQHDAVRAIADAVQRSRVGLSDPERPIASFMFLGPTGVGKTQLAKVLTERLFDSEEQMVRIDMSEYMEKLSVSRLVGAPPGYVGYEEGGQLSEAVRRRPYSVVLFDEIEKAHPEVFNVLLQVLDDGRITDGQGRTVDFKNTIIIFTSNIGSQNIIDIAGDPEQEPEMRRRVMEEMRRSFKPEFLNRLDEYIIFKPLGMKEIRSIVGKHIGDINDRLQGKGVVLEPTEEALDLIAANGYDPVYGARPLQRAVRRDVETPLAKELLGGRFVDGDRVVVDSINERVGFKLALDGEGAQVAVSQGKSGKGKGKKKEDTEDSSSSEGG</sequence>
<keyword evidence="8" id="KW-0175">Coiled coil</keyword>
<dbReference type="PROSITE" id="PS51318">
    <property type="entry name" value="TAT"/>
    <property type="match status" value="1"/>
</dbReference>
<keyword evidence="10" id="KW-0732">Signal</keyword>
<evidence type="ECO:0000256" key="4">
    <source>
        <dbReference type="ARBA" id="ARBA00022840"/>
    </source>
</evidence>
<dbReference type="InterPro" id="IPR003593">
    <property type="entry name" value="AAA+_ATPase"/>
</dbReference>
<dbReference type="PRINTS" id="PR00300">
    <property type="entry name" value="CLPPROTEASEA"/>
</dbReference>
<dbReference type="AlphaFoldDB" id="A0A6U4NMW4"/>
<accession>A0A6U4NMW4</accession>
<dbReference type="GO" id="GO:0005737">
    <property type="term" value="C:cytoplasm"/>
    <property type="evidence" value="ECO:0007669"/>
    <property type="project" value="InterPro"/>
</dbReference>
<dbReference type="InterPro" id="IPR006311">
    <property type="entry name" value="TAT_signal"/>
</dbReference>
<dbReference type="SUPFAM" id="SSF81923">
    <property type="entry name" value="Double Clp-N motif"/>
    <property type="match status" value="1"/>
</dbReference>
<dbReference type="Pfam" id="PF10431">
    <property type="entry name" value="ClpB_D2-small"/>
    <property type="match status" value="1"/>
</dbReference>
<keyword evidence="4 7" id="KW-0067">ATP-binding</keyword>
<dbReference type="Pfam" id="PF02861">
    <property type="entry name" value="Clp_N"/>
    <property type="match status" value="1"/>
</dbReference>
<feature type="compositionally biased region" description="Acidic residues" evidence="9">
    <location>
        <begin position="996"/>
        <end position="1005"/>
    </location>
</feature>
<dbReference type="GO" id="GO:0034605">
    <property type="term" value="P:cellular response to heat"/>
    <property type="evidence" value="ECO:0007669"/>
    <property type="project" value="TreeGrafter"/>
</dbReference>
<dbReference type="InterPro" id="IPR041546">
    <property type="entry name" value="ClpA/ClpB_AAA_lid"/>
</dbReference>
<gene>
    <name evidence="12" type="ORF">HAND1043_LOCUS19155</name>
</gene>
<feature type="domain" description="Clp R" evidence="11">
    <location>
        <begin position="107"/>
        <end position="256"/>
    </location>
</feature>
<dbReference type="InterPro" id="IPR027417">
    <property type="entry name" value="P-loop_NTPase"/>
</dbReference>
<keyword evidence="5 7" id="KW-0143">Chaperone</keyword>
<protein>
    <recommendedName>
        <fullName evidence="11">Clp R domain-containing protein</fullName>
    </recommendedName>
</protein>
<feature type="signal peptide" evidence="10">
    <location>
        <begin position="1"/>
        <end position="32"/>
    </location>
</feature>
<dbReference type="Gene3D" id="1.10.1780.10">
    <property type="entry name" value="Clp, N-terminal domain"/>
    <property type="match status" value="1"/>
</dbReference>
<dbReference type="NCBIfam" id="TIGR03346">
    <property type="entry name" value="chaperone_ClpB"/>
    <property type="match status" value="1"/>
</dbReference>
<evidence type="ECO:0000256" key="5">
    <source>
        <dbReference type="ARBA" id="ARBA00023186"/>
    </source>
</evidence>
<feature type="coiled-coil region" evidence="8">
    <location>
        <begin position="537"/>
        <end position="636"/>
    </location>
</feature>
<dbReference type="Gene3D" id="3.40.50.300">
    <property type="entry name" value="P-loop containing nucleotide triphosphate hydrolases"/>
    <property type="match status" value="3"/>
</dbReference>
<dbReference type="EMBL" id="HBFK01031496">
    <property type="protein sequence ID" value="CAD8752649.1"/>
    <property type="molecule type" value="Transcribed_RNA"/>
</dbReference>
<evidence type="ECO:0000256" key="1">
    <source>
        <dbReference type="ARBA" id="ARBA00008675"/>
    </source>
</evidence>
<evidence type="ECO:0000313" key="12">
    <source>
        <dbReference type="EMBL" id="CAD8752649.1"/>
    </source>
</evidence>
<dbReference type="InterPro" id="IPR036628">
    <property type="entry name" value="Clp_N_dom_sf"/>
</dbReference>
<proteinExistence type="inferred from homology"/>
<comment type="similarity">
    <text evidence="1 7">Belongs to the ClpA/ClpB family.</text>
</comment>
<evidence type="ECO:0000259" key="11">
    <source>
        <dbReference type="PROSITE" id="PS51903"/>
    </source>
</evidence>
<dbReference type="CDD" id="cd19499">
    <property type="entry name" value="RecA-like_ClpB_Hsp104-like"/>
    <property type="match status" value="1"/>
</dbReference>
<evidence type="ECO:0000256" key="3">
    <source>
        <dbReference type="ARBA" id="ARBA00022741"/>
    </source>
</evidence>
<dbReference type="PROSITE" id="PS51903">
    <property type="entry name" value="CLP_R"/>
    <property type="match status" value="1"/>
</dbReference>
<dbReference type="SMART" id="SM01086">
    <property type="entry name" value="ClpB_D2-small"/>
    <property type="match status" value="1"/>
</dbReference>
<evidence type="ECO:0000256" key="2">
    <source>
        <dbReference type="ARBA" id="ARBA00022737"/>
    </source>
</evidence>
<dbReference type="PROSITE" id="PS00871">
    <property type="entry name" value="CLPAB_2"/>
    <property type="match status" value="1"/>
</dbReference>
<evidence type="ECO:0000256" key="6">
    <source>
        <dbReference type="PROSITE-ProRule" id="PRU01251"/>
    </source>
</evidence>
<dbReference type="Pfam" id="PF07724">
    <property type="entry name" value="AAA_2"/>
    <property type="match status" value="1"/>
</dbReference>
<dbReference type="CDD" id="cd00009">
    <property type="entry name" value="AAA"/>
    <property type="match status" value="1"/>
</dbReference>
<feature type="region of interest" description="Disordered" evidence="9">
    <location>
        <begin position="978"/>
        <end position="1005"/>
    </location>
</feature>
<dbReference type="InterPro" id="IPR017730">
    <property type="entry name" value="Chaperonin_ClpB"/>
</dbReference>
<evidence type="ECO:0000256" key="7">
    <source>
        <dbReference type="RuleBase" id="RU004432"/>
    </source>
</evidence>
<dbReference type="InterPro" id="IPR018368">
    <property type="entry name" value="ClpA/B_CS1"/>
</dbReference>
<organism evidence="12">
    <name type="scientific">Hemiselmis andersenii</name>
    <name type="common">Cryptophyte alga</name>
    <dbReference type="NCBI Taxonomy" id="464988"/>
    <lineage>
        <taxon>Eukaryota</taxon>
        <taxon>Cryptophyceae</taxon>
        <taxon>Cryptomonadales</taxon>
        <taxon>Hemiselmidaceae</taxon>
        <taxon>Hemiselmis</taxon>
    </lineage>
</organism>
<dbReference type="FunFam" id="3.40.50.300:FF:000010">
    <property type="entry name" value="Chaperone clpB 1, putative"/>
    <property type="match status" value="1"/>
</dbReference>
<dbReference type="InterPro" id="IPR003959">
    <property type="entry name" value="ATPase_AAA_core"/>
</dbReference>
<dbReference type="InterPro" id="IPR001270">
    <property type="entry name" value="ClpA/B"/>
</dbReference>
<evidence type="ECO:0000256" key="8">
    <source>
        <dbReference type="SAM" id="Coils"/>
    </source>
</evidence>
<dbReference type="Pfam" id="PF00004">
    <property type="entry name" value="AAA"/>
    <property type="match status" value="1"/>
</dbReference>
<keyword evidence="2 6" id="KW-0677">Repeat</keyword>
<dbReference type="InterPro" id="IPR019489">
    <property type="entry name" value="Clp_ATPase_C"/>
</dbReference>